<feature type="compositionally biased region" description="Basic and acidic residues" evidence="1">
    <location>
        <begin position="118"/>
        <end position="127"/>
    </location>
</feature>
<feature type="region of interest" description="Disordered" evidence="1">
    <location>
        <begin position="194"/>
        <end position="309"/>
    </location>
</feature>
<evidence type="ECO:0000313" key="2">
    <source>
        <dbReference type="EMBL" id="CUA70187.1"/>
    </source>
</evidence>
<feature type="region of interest" description="Disordered" evidence="1">
    <location>
        <begin position="1"/>
        <end position="127"/>
    </location>
</feature>
<feature type="compositionally biased region" description="Acidic residues" evidence="1">
    <location>
        <begin position="209"/>
        <end position="233"/>
    </location>
</feature>
<evidence type="ECO:0000313" key="3">
    <source>
        <dbReference type="Proteomes" id="UP000044841"/>
    </source>
</evidence>
<keyword evidence="3" id="KW-1185">Reference proteome</keyword>
<accession>A0A0K6FW08</accession>
<dbReference type="AlphaFoldDB" id="A0A0K6FW08"/>
<evidence type="ECO:0000256" key="1">
    <source>
        <dbReference type="SAM" id="MobiDB-lite"/>
    </source>
</evidence>
<reference evidence="2 3" key="1">
    <citation type="submission" date="2015-07" db="EMBL/GenBank/DDBJ databases">
        <authorList>
            <person name="Noorani M."/>
        </authorList>
    </citation>
    <scope>NUCLEOTIDE SEQUENCE [LARGE SCALE GENOMIC DNA]</scope>
    <source>
        <strain evidence="2">BBA 69670</strain>
    </source>
</reference>
<feature type="compositionally biased region" description="Polar residues" evidence="1">
    <location>
        <begin position="44"/>
        <end position="53"/>
    </location>
</feature>
<sequence length="309" mass="33129">MSSILEHFKPPPLASDPPAKTKYWPAPPKGSTGGILQRPKAESVISSSGSQYPGSPMSRVSFAPLPDLATRKRRNSITLGVAARSATLRAQRMGPHPSGPTRNGHGPPGPAPGHPRRRAADQYKDDQVVDLGEVAVDAGKRLWRAIARKPSMTSDSGRLGMHAVGHKAHDDHDRLVDSRILPSVMGGATVGVAGYNSEREISVRGFAVPEDDEDEDEDDGEDDDDDDGGEGEEEVQHRTEDYVAGVQAMHISVGQECIEPDHIRPTRLSPPPLCRSETDSSAEASAASTPRLSQERDPLAHTGKDSLFP</sequence>
<dbReference type="Proteomes" id="UP000044841">
    <property type="component" value="Unassembled WGS sequence"/>
</dbReference>
<organism evidence="2 3">
    <name type="scientific">Rhizoctonia solani</name>
    <dbReference type="NCBI Taxonomy" id="456999"/>
    <lineage>
        <taxon>Eukaryota</taxon>
        <taxon>Fungi</taxon>
        <taxon>Dikarya</taxon>
        <taxon>Basidiomycota</taxon>
        <taxon>Agaricomycotina</taxon>
        <taxon>Agaricomycetes</taxon>
        <taxon>Cantharellales</taxon>
        <taxon>Ceratobasidiaceae</taxon>
        <taxon>Rhizoctonia</taxon>
    </lineage>
</organism>
<feature type="compositionally biased region" description="Basic and acidic residues" evidence="1">
    <location>
        <begin position="293"/>
        <end position="309"/>
    </location>
</feature>
<protein>
    <submittedName>
        <fullName evidence="2">Uncharacterized protein</fullName>
    </submittedName>
</protein>
<dbReference type="EMBL" id="CYGV01001112">
    <property type="protein sequence ID" value="CUA70187.1"/>
    <property type="molecule type" value="Genomic_DNA"/>
</dbReference>
<name>A0A0K6FW08_9AGAM</name>
<gene>
    <name evidence="2" type="ORF">RSOLAG22IIIB_00537</name>
</gene>
<proteinExistence type="predicted"/>